<evidence type="ECO:0000313" key="11">
    <source>
        <dbReference type="Proteomes" id="UP000238196"/>
    </source>
</evidence>
<dbReference type="HAMAP" id="MF_00301">
    <property type="entry name" value="Homoser_kinase_2"/>
    <property type="match status" value="1"/>
</dbReference>
<evidence type="ECO:0000256" key="6">
    <source>
        <dbReference type="ARBA" id="ARBA00022840"/>
    </source>
</evidence>
<dbReference type="Gene3D" id="3.30.200.20">
    <property type="entry name" value="Phosphorylase Kinase, domain 1"/>
    <property type="match status" value="1"/>
</dbReference>
<name>A0A2S5KTJ1_9PROT</name>
<dbReference type="UniPathway" id="UPA00050">
    <property type="reaction ID" value="UER00064"/>
</dbReference>
<keyword evidence="3 8" id="KW-0791">Threonine biosynthesis</keyword>
<evidence type="ECO:0000256" key="4">
    <source>
        <dbReference type="ARBA" id="ARBA00022741"/>
    </source>
</evidence>
<dbReference type="AlphaFoldDB" id="A0A2S5KTJ1"/>
<dbReference type="CDD" id="cd05153">
    <property type="entry name" value="HomoserineK_II"/>
    <property type="match status" value="1"/>
</dbReference>
<dbReference type="Gene3D" id="3.90.1200.10">
    <property type="match status" value="1"/>
</dbReference>
<keyword evidence="5 8" id="KW-0418">Kinase</keyword>
<evidence type="ECO:0000313" key="10">
    <source>
        <dbReference type="EMBL" id="PPC78174.1"/>
    </source>
</evidence>
<dbReference type="EC" id="2.7.1.39" evidence="8"/>
<dbReference type="InterPro" id="IPR002575">
    <property type="entry name" value="Aminoglycoside_PTrfase"/>
</dbReference>
<dbReference type="PANTHER" id="PTHR21064">
    <property type="entry name" value="AMINOGLYCOSIDE PHOSPHOTRANSFERASE DOMAIN-CONTAINING PROTEIN-RELATED"/>
    <property type="match status" value="1"/>
</dbReference>
<keyword evidence="6 8" id="KW-0067">ATP-binding</keyword>
<dbReference type="Proteomes" id="UP000238196">
    <property type="component" value="Unassembled WGS sequence"/>
</dbReference>
<organism evidence="10 11">
    <name type="scientific">Proteobacteria bacterium 228</name>
    <dbReference type="NCBI Taxonomy" id="2083153"/>
    <lineage>
        <taxon>Bacteria</taxon>
        <taxon>Pseudomonadati</taxon>
        <taxon>Pseudomonadota</taxon>
    </lineage>
</organism>
<dbReference type="PANTHER" id="PTHR21064:SF6">
    <property type="entry name" value="AMINOGLYCOSIDE PHOSPHOTRANSFERASE DOMAIN-CONTAINING PROTEIN"/>
    <property type="match status" value="1"/>
</dbReference>
<dbReference type="InterPro" id="IPR050249">
    <property type="entry name" value="Pseudomonas-type_ThrB"/>
</dbReference>
<comment type="caution">
    <text evidence="10">The sequence shown here is derived from an EMBL/GenBank/DDBJ whole genome shotgun (WGS) entry which is preliminary data.</text>
</comment>
<keyword evidence="4 8" id="KW-0547">Nucleotide-binding</keyword>
<comment type="similarity">
    <text evidence="7 8">Belongs to the pseudomonas-type ThrB family.</text>
</comment>
<reference evidence="10 11" key="1">
    <citation type="submission" date="2018-02" db="EMBL/GenBank/DDBJ databases">
        <title>novel marine gammaproteobacteria from coastal saline agro ecosystem.</title>
        <authorList>
            <person name="Krishnan R."/>
            <person name="Ramesh Kumar N."/>
        </authorList>
    </citation>
    <scope>NUCLEOTIDE SEQUENCE [LARGE SCALE GENOMIC DNA]</scope>
    <source>
        <strain evidence="10 11">228</strain>
    </source>
</reference>
<evidence type="ECO:0000256" key="5">
    <source>
        <dbReference type="ARBA" id="ARBA00022777"/>
    </source>
</evidence>
<dbReference type="Pfam" id="PF01636">
    <property type="entry name" value="APH"/>
    <property type="match status" value="1"/>
</dbReference>
<feature type="domain" description="Aminoglycoside phosphotransferase" evidence="9">
    <location>
        <begin position="27"/>
        <end position="266"/>
    </location>
</feature>
<dbReference type="OrthoDB" id="9777460at2"/>
<comment type="catalytic activity">
    <reaction evidence="8">
        <text>L-homoserine + ATP = O-phospho-L-homoserine + ADP + H(+)</text>
        <dbReference type="Rhea" id="RHEA:13985"/>
        <dbReference type="ChEBI" id="CHEBI:15378"/>
        <dbReference type="ChEBI" id="CHEBI:30616"/>
        <dbReference type="ChEBI" id="CHEBI:57476"/>
        <dbReference type="ChEBI" id="CHEBI:57590"/>
        <dbReference type="ChEBI" id="CHEBI:456216"/>
        <dbReference type="EC" id="2.7.1.39"/>
    </reaction>
</comment>
<protein>
    <recommendedName>
        <fullName evidence="8">Homoserine kinase</fullName>
        <shortName evidence="8">HK</shortName>
        <shortName evidence="8">HSK</shortName>
        <ecNumber evidence="8">2.7.1.39</ecNumber>
    </recommendedName>
</protein>
<proteinExistence type="inferred from homology"/>
<gene>
    <name evidence="8" type="primary">thrB</name>
    <name evidence="10" type="ORF">C4K68_05925</name>
</gene>
<dbReference type="EMBL" id="PRLP01000017">
    <property type="protein sequence ID" value="PPC78174.1"/>
    <property type="molecule type" value="Genomic_DNA"/>
</dbReference>
<evidence type="ECO:0000256" key="8">
    <source>
        <dbReference type="HAMAP-Rule" id="MF_00301"/>
    </source>
</evidence>
<dbReference type="NCBIfam" id="NF003558">
    <property type="entry name" value="PRK05231.1"/>
    <property type="match status" value="1"/>
</dbReference>
<dbReference type="GO" id="GO:0005524">
    <property type="term" value="F:ATP binding"/>
    <property type="evidence" value="ECO:0007669"/>
    <property type="project" value="UniProtKB-KW"/>
</dbReference>
<evidence type="ECO:0000256" key="1">
    <source>
        <dbReference type="ARBA" id="ARBA00022605"/>
    </source>
</evidence>
<dbReference type="InterPro" id="IPR011009">
    <property type="entry name" value="Kinase-like_dom_sf"/>
</dbReference>
<dbReference type="InterPro" id="IPR005280">
    <property type="entry name" value="Homoserine_kinase_II"/>
</dbReference>
<evidence type="ECO:0000259" key="9">
    <source>
        <dbReference type="Pfam" id="PF01636"/>
    </source>
</evidence>
<keyword evidence="2 8" id="KW-0808">Transferase</keyword>
<accession>A0A2S5KTJ1</accession>
<dbReference type="SUPFAM" id="SSF56112">
    <property type="entry name" value="Protein kinase-like (PK-like)"/>
    <property type="match status" value="1"/>
</dbReference>
<comment type="pathway">
    <text evidence="8">Amino-acid biosynthesis; L-threonine biosynthesis; L-threonine from L-aspartate: step 4/5.</text>
</comment>
<keyword evidence="1 8" id="KW-0028">Amino-acid biosynthesis</keyword>
<evidence type="ECO:0000256" key="2">
    <source>
        <dbReference type="ARBA" id="ARBA00022679"/>
    </source>
</evidence>
<evidence type="ECO:0000256" key="3">
    <source>
        <dbReference type="ARBA" id="ARBA00022697"/>
    </source>
</evidence>
<sequence>MAVFTPVTIAELEQFLAPFDLGKAVRLEGIAGGVENTNFFVTLVDEQGQHTEYVLTLFEDVREEEMPFFVELTTWLAKAGIPVPAPYQDRNGIALHVLNRRPALILPRFLGQHLQRGELTAEFCAVIGGYLARFHKAGADFFMTRQAHRGVYWWRRESAIRARQLSAADAELMLQTVAAFDQLLEQEKRGELSLPQGVIHGDLFHDNALFHAGEMTAIIDIYNASNTYWLYDLAIVANDWCSAGGGHWHADMLDALLRAYAAERPFTDDERKVWPLMLQTAAMRFWLSRLEQINPDGSYMKNPDDFRDILRARVERPDQLPV</sequence>
<dbReference type="GO" id="GO:0004413">
    <property type="term" value="F:homoserine kinase activity"/>
    <property type="evidence" value="ECO:0007669"/>
    <property type="project" value="UniProtKB-UniRule"/>
</dbReference>
<evidence type="ECO:0000256" key="7">
    <source>
        <dbReference type="ARBA" id="ARBA00038240"/>
    </source>
</evidence>
<dbReference type="GO" id="GO:0009088">
    <property type="term" value="P:threonine biosynthetic process"/>
    <property type="evidence" value="ECO:0007669"/>
    <property type="project" value="UniProtKB-UniRule"/>
</dbReference>